<keyword evidence="2" id="KW-1185">Reference proteome</keyword>
<evidence type="ECO:0000313" key="1">
    <source>
        <dbReference type="EMBL" id="OUY07637.1"/>
    </source>
</evidence>
<dbReference type="Proteomes" id="UP000196536">
    <property type="component" value="Unassembled WGS sequence"/>
</dbReference>
<organism evidence="1 2">
    <name type="scientific">Acinetobacter populi</name>
    <dbReference type="NCBI Taxonomy" id="1582270"/>
    <lineage>
        <taxon>Bacteria</taxon>
        <taxon>Pseudomonadati</taxon>
        <taxon>Pseudomonadota</taxon>
        <taxon>Gammaproteobacteria</taxon>
        <taxon>Moraxellales</taxon>
        <taxon>Moraxellaceae</taxon>
        <taxon>Acinetobacter</taxon>
    </lineage>
</organism>
<dbReference type="RefSeq" id="WP_087620184.1">
    <property type="nucleotide sequence ID" value="NZ_NEXX01000002.1"/>
</dbReference>
<reference evidence="1 2" key="1">
    <citation type="submission" date="2017-05" db="EMBL/GenBank/DDBJ databases">
        <title>Acinetobacter populi ANC 5415 (= PBJ7), whole genome shotgun sequencing project.</title>
        <authorList>
            <person name="Nemec A."/>
            <person name="Radolfova-Krizova L."/>
        </authorList>
    </citation>
    <scope>NUCLEOTIDE SEQUENCE [LARGE SCALE GENOMIC DNA]</scope>
    <source>
        <strain evidence="1 2">PBJ7</strain>
    </source>
</reference>
<proteinExistence type="predicted"/>
<protein>
    <submittedName>
        <fullName evidence="1">Uncharacterized protein</fullName>
    </submittedName>
</protein>
<dbReference type="EMBL" id="NEXX01000002">
    <property type="protein sequence ID" value="OUY07637.1"/>
    <property type="molecule type" value="Genomic_DNA"/>
</dbReference>
<comment type="caution">
    <text evidence="1">The sequence shown here is derived from an EMBL/GenBank/DDBJ whole genome shotgun (WGS) entry which is preliminary data.</text>
</comment>
<accession>A0A1Z9YZN0</accession>
<sequence length="98" mass="11515">MDLSNKYDDFIRSDYFDSSNGNSNTNIRNFFRYVNLSSLISIQNQLISIDNNFEHVNSVGNRDSYRIEFSNAPDILEKDDFIKWVEKIISEIKAFFTV</sequence>
<gene>
    <name evidence="1" type="ORF">CAP51_07785</name>
</gene>
<dbReference type="AlphaFoldDB" id="A0A1Z9YZN0"/>
<evidence type="ECO:0000313" key="2">
    <source>
        <dbReference type="Proteomes" id="UP000196536"/>
    </source>
</evidence>
<name>A0A1Z9YZN0_9GAMM</name>